<dbReference type="Proteomes" id="UP000297626">
    <property type="component" value="Unassembled WGS sequence"/>
</dbReference>
<dbReference type="EMBL" id="SOHN01000009">
    <property type="protein sequence ID" value="TFD89221.1"/>
    <property type="molecule type" value="Genomic_DNA"/>
</dbReference>
<dbReference type="InterPro" id="IPR012844">
    <property type="entry name" value="DhaM_N"/>
</dbReference>
<evidence type="ECO:0000256" key="5">
    <source>
        <dbReference type="ARBA" id="ARBA00020422"/>
    </source>
</evidence>
<dbReference type="PROSITE" id="PS00369">
    <property type="entry name" value="PTS_HPR_HIS"/>
    <property type="match status" value="1"/>
</dbReference>
<gene>
    <name evidence="10" type="ORF">E3T51_07930</name>
</gene>
<dbReference type="Pfam" id="PF00381">
    <property type="entry name" value="PTS-HPr"/>
    <property type="match status" value="1"/>
</dbReference>
<dbReference type="EC" id="2.7.1.121" evidence="4"/>
<dbReference type="GO" id="GO:0016020">
    <property type="term" value="C:membrane"/>
    <property type="evidence" value="ECO:0007669"/>
    <property type="project" value="InterPro"/>
</dbReference>
<organism evidence="10 11">
    <name type="scientific">Cryobacterium serini</name>
    <dbReference type="NCBI Taxonomy" id="1259201"/>
    <lineage>
        <taxon>Bacteria</taxon>
        <taxon>Bacillati</taxon>
        <taxon>Actinomycetota</taxon>
        <taxon>Actinomycetes</taxon>
        <taxon>Micrococcales</taxon>
        <taxon>Microbacteriaceae</taxon>
        <taxon>Cryobacterium</taxon>
    </lineage>
</organism>
<dbReference type="AlphaFoldDB" id="A0A4R9BR50"/>
<dbReference type="GO" id="GO:0009401">
    <property type="term" value="P:phosphoenolpyruvate-dependent sugar phosphotransferase system"/>
    <property type="evidence" value="ECO:0007669"/>
    <property type="project" value="InterPro"/>
</dbReference>
<dbReference type="PANTHER" id="PTHR38594:SF1">
    <property type="entry name" value="PEP-DEPENDENT DIHYDROXYACETONE KINASE, PHOSPHORYL DONOR SUBUNIT DHAM"/>
    <property type="match status" value="1"/>
</dbReference>
<evidence type="ECO:0000256" key="1">
    <source>
        <dbReference type="ARBA" id="ARBA00001113"/>
    </source>
</evidence>
<dbReference type="PROSITE" id="PS51350">
    <property type="entry name" value="PTS_HPR_DOM"/>
    <property type="match status" value="1"/>
</dbReference>
<evidence type="ECO:0000313" key="11">
    <source>
        <dbReference type="Proteomes" id="UP000297626"/>
    </source>
</evidence>
<dbReference type="SUPFAM" id="SSF53062">
    <property type="entry name" value="PTS system fructose IIA component-like"/>
    <property type="match status" value="1"/>
</dbReference>
<comment type="subunit">
    <text evidence="7">Homodimer. The dihydroxyacetone kinase complex is composed of a homodimer of DhaM, a homodimer of DhaK and the subunit DhaL.</text>
</comment>
<dbReference type="InterPro" id="IPR004701">
    <property type="entry name" value="PTS_EIIA_man-typ"/>
</dbReference>
<dbReference type="RefSeq" id="WP_134529320.1">
    <property type="nucleotide sequence ID" value="NZ_SOHN01000009.1"/>
</dbReference>
<dbReference type="InterPro" id="IPR036662">
    <property type="entry name" value="PTS_EIIA_man-typ_sf"/>
</dbReference>
<dbReference type="InterPro" id="IPR035895">
    <property type="entry name" value="HPr-like_sf"/>
</dbReference>
<comment type="caution">
    <text evidence="10">The sequence shown here is derived from an EMBL/GenBank/DDBJ whole genome shotgun (WGS) entry which is preliminary data.</text>
</comment>
<protein>
    <recommendedName>
        <fullName evidence="5">Phosphocarrier protein HPr</fullName>
        <ecNumber evidence="4">2.7.1.121</ecNumber>
    </recommendedName>
</protein>
<name>A0A4R9BR50_9MICO</name>
<dbReference type="PROSITE" id="PS51096">
    <property type="entry name" value="PTS_EIIA_TYPE_4"/>
    <property type="match status" value="1"/>
</dbReference>
<dbReference type="PANTHER" id="PTHR38594">
    <property type="entry name" value="PEP-DEPENDENT DIHYDROXYACETONE KINASE, PHOSPHORYL DONOR SUBUNIT DHAM"/>
    <property type="match status" value="1"/>
</dbReference>
<evidence type="ECO:0000256" key="4">
    <source>
        <dbReference type="ARBA" id="ARBA00012095"/>
    </source>
</evidence>
<keyword evidence="11" id="KW-1185">Reference proteome</keyword>
<dbReference type="GO" id="GO:0047324">
    <property type="term" value="F:phosphoenolpyruvate-glycerone phosphotransferase activity"/>
    <property type="evidence" value="ECO:0007669"/>
    <property type="project" value="UniProtKB-EC"/>
</dbReference>
<evidence type="ECO:0000256" key="2">
    <source>
        <dbReference type="ARBA" id="ARBA00002788"/>
    </source>
</evidence>
<dbReference type="Gene3D" id="3.40.50.510">
    <property type="entry name" value="Phosphotransferase system, mannose-type IIA component"/>
    <property type="match status" value="1"/>
</dbReference>
<dbReference type="NCBIfam" id="TIGR01003">
    <property type="entry name" value="PTS_HPr_family"/>
    <property type="match status" value="1"/>
</dbReference>
<evidence type="ECO:0000256" key="6">
    <source>
        <dbReference type="ARBA" id="ARBA00022679"/>
    </source>
</evidence>
<comment type="function">
    <text evidence="3">General (non sugar-specific) component of the phosphoenolpyruvate-dependent sugar phosphotransferase system (sugar PTS). This major carbohydrate active-transport system catalyzes the phosphorylation of incoming sugar substrates concomitantly with their translocation across the cell membrane. The phosphoryl group from phosphoenolpyruvate (PEP) is transferred to the phosphoryl carrier protein HPr by enzyme I. Phospho-HPr then transfers it to the PTS EIIA domain.</text>
</comment>
<dbReference type="CDD" id="cd00367">
    <property type="entry name" value="PTS-HPr_like"/>
    <property type="match status" value="1"/>
</dbReference>
<proteinExistence type="predicted"/>
<comment type="catalytic activity">
    <reaction evidence="1">
        <text>dihydroxyacetone + phosphoenolpyruvate = dihydroxyacetone phosphate + pyruvate</text>
        <dbReference type="Rhea" id="RHEA:18381"/>
        <dbReference type="ChEBI" id="CHEBI:15361"/>
        <dbReference type="ChEBI" id="CHEBI:16016"/>
        <dbReference type="ChEBI" id="CHEBI:57642"/>
        <dbReference type="ChEBI" id="CHEBI:58702"/>
        <dbReference type="EC" id="2.7.1.121"/>
    </reaction>
</comment>
<evidence type="ECO:0000256" key="7">
    <source>
        <dbReference type="ARBA" id="ARBA00046577"/>
    </source>
</evidence>
<dbReference type="Pfam" id="PF03610">
    <property type="entry name" value="EIIA-man"/>
    <property type="match status" value="1"/>
</dbReference>
<comment type="function">
    <text evidence="2">Component of the dihydroxyacetone kinase complex, which is responsible for the phosphoenolpyruvate (PEP)-dependent phosphorylation of dihydroxyacetone. DhaM serves as the phosphoryl donor. Is phosphorylated by phosphoenolpyruvate in an EI- and HPr-dependent reaction, and a phosphorelay system on histidine residues finally leads to phosphoryl transfer to DhaL and dihydroxyacetone.</text>
</comment>
<evidence type="ECO:0000259" key="8">
    <source>
        <dbReference type="PROSITE" id="PS51096"/>
    </source>
</evidence>
<accession>A0A4R9BR50</accession>
<reference evidence="10 11" key="1">
    <citation type="submission" date="2019-03" db="EMBL/GenBank/DDBJ databases">
        <title>Genomics of glacier-inhabiting Cryobacterium strains.</title>
        <authorList>
            <person name="Liu Q."/>
            <person name="Xin Y.-H."/>
        </authorList>
    </citation>
    <scope>NUCLEOTIDE SEQUENCE [LARGE SCALE GENOMIC DNA]</scope>
    <source>
        <strain evidence="10 11">Sr54</strain>
    </source>
</reference>
<evidence type="ECO:0000256" key="3">
    <source>
        <dbReference type="ARBA" id="ARBA00003681"/>
    </source>
</evidence>
<evidence type="ECO:0000313" key="10">
    <source>
        <dbReference type="EMBL" id="TFD89221.1"/>
    </source>
</evidence>
<dbReference type="PRINTS" id="PR00107">
    <property type="entry name" value="PHOSPHOCPHPR"/>
</dbReference>
<dbReference type="Gene3D" id="3.30.1340.10">
    <property type="entry name" value="HPr-like"/>
    <property type="match status" value="1"/>
</dbReference>
<dbReference type="GO" id="GO:0019563">
    <property type="term" value="P:glycerol catabolic process"/>
    <property type="evidence" value="ECO:0007669"/>
    <property type="project" value="InterPro"/>
</dbReference>
<feature type="domain" description="HPr" evidence="9">
    <location>
        <begin position="147"/>
        <end position="230"/>
    </location>
</feature>
<feature type="domain" description="PTS EIIA type-4" evidence="8">
    <location>
        <begin position="8"/>
        <end position="148"/>
    </location>
</feature>
<dbReference type="NCBIfam" id="TIGR02364">
    <property type="entry name" value="dha_pts"/>
    <property type="match status" value="1"/>
</dbReference>
<keyword evidence="6" id="KW-0808">Transferase</keyword>
<evidence type="ECO:0000259" key="9">
    <source>
        <dbReference type="PROSITE" id="PS51350"/>
    </source>
</evidence>
<dbReference type="InterPro" id="IPR001020">
    <property type="entry name" value="PTS_HPr_His_P_site"/>
</dbReference>
<dbReference type="InterPro" id="IPR039643">
    <property type="entry name" value="DhaM"/>
</dbReference>
<dbReference type="SUPFAM" id="SSF55594">
    <property type="entry name" value="HPr-like"/>
    <property type="match status" value="1"/>
</dbReference>
<sequence length="230" mass="22931">MAAVSAERVGIIFVSHSEKIATGLVELARQMAPTVRLVAAGGTDSGGIGTSFEKVSAGISAANGGVGVVILCDLGSAMLTAETALDFLEETEQDQVRIVDAPLVEGGVAAAVAAEIGGGLDEVVAAAQSALHVMSRATLATKPSSAGVSRTVILVNKDGLHARPAAEFVNLASTFSVPITLNGTDACSLLSIMSLGLSRGSSVQLASPDPAAGPAINALAHLLESGFGEK</sequence>
<dbReference type="InterPro" id="IPR000032">
    <property type="entry name" value="HPr-like"/>
</dbReference>